<evidence type="ECO:0000256" key="5">
    <source>
        <dbReference type="ARBA" id="ARBA00022723"/>
    </source>
</evidence>
<keyword evidence="4 9" id="KW-0235">DNA replication</keyword>
<dbReference type="OrthoDB" id="421393at2759"/>
<evidence type="ECO:0000256" key="6">
    <source>
        <dbReference type="ARBA" id="ARBA00023004"/>
    </source>
</evidence>
<dbReference type="Pfam" id="PF04104">
    <property type="entry name" value="DNA_primase_lrg"/>
    <property type="match status" value="1"/>
</dbReference>
<evidence type="ECO:0000313" key="12">
    <source>
        <dbReference type="EMBL" id="OCB84232.1"/>
    </source>
</evidence>
<evidence type="ECO:0000313" key="13">
    <source>
        <dbReference type="Proteomes" id="UP000757232"/>
    </source>
</evidence>
<keyword evidence="13" id="KW-1185">Reference proteome</keyword>
<evidence type="ECO:0000256" key="4">
    <source>
        <dbReference type="ARBA" id="ARBA00022705"/>
    </source>
</evidence>
<comment type="similarity">
    <text evidence="1 9">Belongs to the eukaryotic-type primase large subunit family.</text>
</comment>
<comment type="function">
    <text evidence="9">DNA primase is the polymerase that synthesizes small RNA primers for the Okazaki fragments made during discontinuous DNA replication.</text>
</comment>
<dbReference type="InterPro" id="IPR007238">
    <property type="entry name" value="DNA_primase_lsu_euk/arc"/>
</dbReference>
<evidence type="ECO:0000256" key="1">
    <source>
        <dbReference type="ARBA" id="ARBA00010564"/>
    </source>
</evidence>
<dbReference type="InterPro" id="IPR016558">
    <property type="entry name" value="DNA_primase_lsu_euk"/>
</dbReference>
<comment type="caution">
    <text evidence="12">The sequence shown here is derived from an EMBL/GenBank/DDBJ whole genome shotgun (WGS) entry which is preliminary data.</text>
</comment>
<dbReference type="CDD" id="cd07322">
    <property type="entry name" value="PriL_PriS_Eukaryotic"/>
    <property type="match status" value="1"/>
</dbReference>
<evidence type="ECO:0000256" key="2">
    <source>
        <dbReference type="ARBA" id="ARBA00022485"/>
    </source>
</evidence>
<dbReference type="GO" id="GO:0051539">
    <property type="term" value="F:4 iron, 4 sulfur cluster binding"/>
    <property type="evidence" value="ECO:0007669"/>
    <property type="project" value="UniProtKB-UniRule"/>
</dbReference>
<feature type="binding site" evidence="10">
    <location>
        <position position="392"/>
    </location>
    <ligand>
        <name>[4Fe-4S] cluster</name>
        <dbReference type="ChEBI" id="CHEBI:49883"/>
    </ligand>
</feature>
<proteinExistence type="inferred from homology"/>
<dbReference type="AlphaFoldDB" id="A0A9Q5HR16"/>
<dbReference type="PANTHER" id="PTHR10537:SF3">
    <property type="entry name" value="DNA PRIMASE LARGE SUBUNIT"/>
    <property type="match status" value="1"/>
</dbReference>
<feature type="domain" description="DNA primase large subunit C-terminal" evidence="11">
    <location>
        <begin position="287"/>
        <end position="463"/>
    </location>
</feature>
<accession>A0A9Q5HR16</accession>
<reference evidence="12" key="1">
    <citation type="submission" date="2016-06" db="EMBL/GenBank/DDBJ databases">
        <title>Draft Genome sequence of the fungus Inonotus baumii.</title>
        <authorList>
            <person name="Zhu H."/>
            <person name="Lin W."/>
        </authorList>
    </citation>
    <scope>NUCLEOTIDE SEQUENCE</scope>
    <source>
        <strain evidence="12">821</strain>
    </source>
</reference>
<gene>
    <name evidence="12" type="ORF">A7U60_g8909</name>
</gene>
<evidence type="ECO:0000256" key="9">
    <source>
        <dbReference type="PIRNR" id="PIRNR009449"/>
    </source>
</evidence>
<evidence type="ECO:0000256" key="7">
    <source>
        <dbReference type="ARBA" id="ARBA00023014"/>
    </source>
</evidence>
<dbReference type="EMBL" id="LNZH02000216">
    <property type="protein sequence ID" value="OCB84232.1"/>
    <property type="molecule type" value="Genomic_DNA"/>
</dbReference>
<evidence type="ECO:0000256" key="8">
    <source>
        <dbReference type="ARBA" id="ARBA00023125"/>
    </source>
</evidence>
<protein>
    <recommendedName>
        <fullName evidence="9">DNA primase large subunit</fullName>
    </recommendedName>
</protein>
<evidence type="ECO:0000256" key="10">
    <source>
        <dbReference type="PIRSR" id="PIRSR009449-1"/>
    </source>
</evidence>
<dbReference type="PIRSF" id="PIRSF009449">
    <property type="entry name" value="DNA_primase_large_subunit"/>
    <property type="match status" value="1"/>
</dbReference>
<feature type="binding site" evidence="10">
    <location>
        <position position="296"/>
    </location>
    <ligand>
        <name>[4Fe-4S] cluster</name>
        <dbReference type="ChEBI" id="CHEBI:49883"/>
    </ligand>
</feature>
<evidence type="ECO:0000259" key="11">
    <source>
        <dbReference type="Pfam" id="PF04104"/>
    </source>
</evidence>
<evidence type="ECO:0000256" key="3">
    <source>
        <dbReference type="ARBA" id="ARBA00022515"/>
    </source>
</evidence>
<keyword evidence="8 9" id="KW-0238">DNA-binding</keyword>
<dbReference type="Gene3D" id="1.20.930.80">
    <property type="match status" value="1"/>
</dbReference>
<dbReference type="PANTHER" id="PTHR10537">
    <property type="entry name" value="DNA PRIMASE LARGE SUBUNIT"/>
    <property type="match status" value="1"/>
</dbReference>
<keyword evidence="6 9" id="KW-0408">Iron</keyword>
<keyword evidence="3 9" id="KW-0639">Primosome</keyword>
<dbReference type="Proteomes" id="UP000757232">
    <property type="component" value="Unassembled WGS sequence"/>
</dbReference>
<organism evidence="12 13">
    <name type="scientific">Sanghuangporus baumii</name>
    <name type="common">Phellinus baumii</name>
    <dbReference type="NCBI Taxonomy" id="108892"/>
    <lineage>
        <taxon>Eukaryota</taxon>
        <taxon>Fungi</taxon>
        <taxon>Dikarya</taxon>
        <taxon>Basidiomycota</taxon>
        <taxon>Agaricomycotina</taxon>
        <taxon>Agaricomycetes</taxon>
        <taxon>Hymenochaetales</taxon>
        <taxon>Hymenochaetaceae</taxon>
        <taxon>Sanghuangporus</taxon>
    </lineage>
</organism>
<comment type="cofactor">
    <cofactor evidence="9">
        <name>[4Fe-4S] cluster</name>
        <dbReference type="ChEBI" id="CHEBI:49883"/>
    </cofactor>
    <text evidence="9">Binds 1 [4Fe-4S] cluster.</text>
</comment>
<dbReference type="GO" id="GO:0005658">
    <property type="term" value="C:alpha DNA polymerase:primase complex"/>
    <property type="evidence" value="ECO:0007669"/>
    <property type="project" value="TreeGrafter"/>
</dbReference>
<name>A0A9Q5HR16_SANBA</name>
<dbReference type="GO" id="GO:0006270">
    <property type="term" value="P:DNA replication initiation"/>
    <property type="evidence" value="ECO:0007669"/>
    <property type="project" value="TreeGrafter"/>
</dbReference>
<keyword evidence="5 9" id="KW-0479">Metal-binding</keyword>
<sequence>MFGTASRGNSFRANTVQKHPVHKYPHLLNFYDKPPLDDITLDEFETFAIDRLRILSEIEASYVRNRSYDELKAIVKAQQAKCMPLTASSEKKEIVRITEAERRKDHISHFVLRLAFCRSEELRRRFVKAETSLFRVRYDMELSEDRKRFLESRNFGWMTLSREEERDEVLMNDLRTVNPGETLWYKVRWMRVPNLVEKRRVCLKGGWAYVPSKEQSSIVFQEFETRLEAALELTAKALPRLDEDTRLMPVLDHLGQGFLSGLSVASEYSSAEGLGDGEEVKAEMIDDLAEKHWPMCMRHLHDCLRKDRHLKHYGRLQYGLFLKVVGLSIEEAIVFWRKAFGGRITDDKFNKEYKYNIRHSYGLEGKRTNYAAYTCQRIITQNQPGPQDCHGCPYRHFSADRLQTALLASYGPQGLSAADLPEIVSAVKQEHFHVACTKVFEATHGLPRGQGLDGESVTHPNQYAAKSREIEKAKLESAGAVKAEVKDDNAMEF</sequence>
<dbReference type="Pfam" id="PF26466">
    <property type="entry name" value="DNA_primase_lrg_N"/>
    <property type="match status" value="1"/>
</dbReference>
<feature type="binding site" evidence="10">
    <location>
        <position position="375"/>
    </location>
    <ligand>
        <name>[4Fe-4S] cluster</name>
        <dbReference type="ChEBI" id="CHEBI:49883"/>
    </ligand>
</feature>
<keyword evidence="7 9" id="KW-0411">Iron-sulfur</keyword>
<dbReference type="InterPro" id="IPR058560">
    <property type="entry name" value="DNA_primase_C"/>
</dbReference>
<dbReference type="GO" id="GO:0003677">
    <property type="term" value="F:DNA binding"/>
    <property type="evidence" value="ECO:0007669"/>
    <property type="project" value="UniProtKB-UniRule"/>
</dbReference>
<dbReference type="GO" id="GO:0046872">
    <property type="term" value="F:metal ion binding"/>
    <property type="evidence" value="ECO:0007669"/>
    <property type="project" value="UniProtKB-UniRule"/>
</dbReference>
<feature type="binding site" evidence="10">
    <location>
        <position position="436"/>
    </location>
    <ligand>
        <name>[4Fe-4S] cluster</name>
        <dbReference type="ChEBI" id="CHEBI:49883"/>
    </ligand>
</feature>
<keyword evidence="2 9" id="KW-0004">4Fe-4S</keyword>
<dbReference type="GO" id="GO:0006269">
    <property type="term" value="P:DNA replication, synthesis of primer"/>
    <property type="evidence" value="ECO:0007669"/>
    <property type="project" value="UniProtKB-KW"/>
</dbReference>